<dbReference type="InterPro" id="IPR001789">
    <property type="entry name" value="Sig_transdc_resp-reg_receiver"/>
</dbReference>
<dbReference type="CDD" id="cd17536">
    <property type="entry name" value="REC_YesN-like"/>
    <property type="match status" value="1"/>
</dbReference>
<feature type="modified residue" description="4-aspartylphosphate" evidence="8">
    <location>
        <position position="55"/>
    </location>
</feature>
<keyword evidence="12" id="KW-1185">Reference proteome</keyword>
<dbReference type="OrthoDB" id="342399at2"/>
<evidence type="ECO:0000256" key="1">
    <source>
        <dbReference type="ARBA" id="ARBA00004496"/>
    </source>
</evidence>
<dbReference type="GO" id="GO:0005737">
    <property type="term" value="C:cytoplasm"/>
    <property type="evidence" value="ECO:0007669"/>
    <property type="project" value="UniProtKB-SubCell"/>
</dbReference>
<reference evidence="11 12" key="1">
    <citation type="submission" date="2020-01" db="EMBL/GenBank/DDBJ databases">
        <title>Paenibacillus soybeanensis sp. nov. isolated from the nodules of soybean (Glycine max(L.) Merr).</title>
        <authorList>
            <person name="Wang H."/>
        </authorList>
    </citation>
    <scope>NUCLEOTIDE SEQUENCE [LARGE SCALE GENOMIC DNA]</scope>
    <source>
        <strain evidence="11 12">DSM 23054</strain>
    </source>
</reference>
<keyword evidence="7" id="KW-0804">Transcription</keyword>
<evidence type="ECO:0000313" key="12">
    <source>
        <dbReference type="Proteomes" id="UP000558113"/>
    </source>
</evidence>
<evidence type="ECO:0000259" key="10">
    <source>
        <dbReference type="PROSITE" id="PS50110"/>
    </source>
</evidence>
<dbReference type="PANTHER" id="PTHR42713:SF3">
    <property type="entry name" value="TRANSCRIPTIONAL REGULATORY PROTEIN HPTR"/>
    <property type="match status" value="1"/>
</dbReference>
<dbReference type="GO" id="GO:0003700">
    <property type="term" value="F:DNA-binding transcription factor activity"/>
    <property type="evidence" value="ECO:0007669"/>
    <property type="project" value="InterPro"/>
</dbReference>
<evidence type="ECO:0000256" key="4">
    <source>
        <dbReference type="ARBA" id="ARBA00023012"/>
    </source>
</evidence>
<comment type="caution">
    <text evidence="11">The sequence shown here is derived from an EMBL/GenBank/DDBJ whole genome shotgun (WGS) entry which is preliminary data.</text>
</comment>
<dbReference type="Pfam" id="PF00072">
    <property type="entry name" value="Response_reg"/>
    <property type="match status" value="1"/>
</dbReference>
<dbReference type="Gene3D" id="1.10.10.60">
    <property type="entry name" value="Homeodomain-like"/>
    <property type="match status" value="2"/>
</dbReference>
<dbReference type="PROSITE" id="PS50110">
    <property type="entry name" value="RESPONSE_REGULATORY"/>
    <property type="match status" value="1"/>
</dbReference>
<evidence type="ECO:0000256" key="3">
    <source>
        <dbReference type="ARBA" id="ARBA00022553"/>
    </source>
</evidence>
<dbReference type="InterPro" id="IPR018060">
    <property type="entry name" value="HTH_AraC"/>
</dbReference>
<evidence type="ECO:0000256" key="7">
    <source>
        <dbReference type="ARBA" id="ARBA00023163"/>
    </source>
</evidence>
<evidence type="ECO:0000256" key="8">
    <source>
        <dbReference type="PROSITE-ProRule" id="PRU00169"/>
    </source>
</evidence>
<proteinExistence type="predicted"/>
<keyword evidence="2" id="KW-0963">Cytoplasm</keyword>
<dbReference type="GO" id="GO:0043565">
    <property type="term" value="F:sequence-specific DNA binding"/>
    <property type="evidence" value="ECO:0007669"/>
    <property type="project" value="InterPro"/>
</dbReference>
<dbReference type="SUPFAM" id="SSF52172">
    <property type="entry name" value="CheY-like"/>
    <property type="match status" value="1"/>
</dbReference>
<dbReference type="InterPro" id="IPR018062">
    <property type="entry name" value="HTH_AraC-typ_CS"/>
</dbReference>
<gene>
    <name evidence="11" type="ORF">GT003_00725</name>
</gene>
<evidence type="ECO:0000313" key="11">
    <source>
        <dbReference type="EMBL" id="NBC67516.1"/>
    </source>
</evidence>
<dbReference type="PANTHER" id="PTHR42713">
    <property type="entry name" value="HISTIDINE KINASE-RELATED"/>
    <property type="match status" value="1"/>
</dbReference>
<dbReference type="Proteomes" id="UP000558113">
    <property type="component" value="Unassembled WGS sequence"/>
</dbReference>
<dbReference type="PROSITE" id="PS01124">
    <property type="entry name" value="HTH_ARAC_FAMILY_2"/>
    <property type="match status" value="1"/>
</dbReference>
<feature type="domain" description="Response regulatory" evidence="10">
    <location>
        <begin position="3"/>
        <end position="120"/>
    </location>
</feature>
<evidence type="ECO:0000256" key="6">
    <source>
        <dbReference type="ARBA" id="ARBA00023125"/>
    </source>
</evidence>
<dbReference type="Gene3D" id="3.40.50.2300">
    <property type="match status" value="1"/>
</dbReference>
<keyword evidence="4" id="KW-0902">Two-component regulatory system</keyword>
<evidence type="ECO:0000259" key="9">
    <source>
        <dbReference type="PROSITE" id="PS01124"/>
    </source>
</evidence>
<dbReference type="SMART" id="SM00448">
    <property type="entry name" value="REC"/>
    <property type="match status" value="1"/>
</dbReference>
<dbReference type="Pfam" id="PF17853">
    <property type="entry name" value="GGDEF_2"/>
    <property type="match status" value="1"/>
</dbReference>
<dbReference type="InterPro" id="IPR011006">
    <property type="entry name" value="CheY-like_superfamily"/>
</dbReference>
<dbReference type="EMBL" id="JAAAMU010000001">
    <property type="protein sequence ID" value="NBC67516.1"/>
    <property type="molecule type" value="Genomic_DNA"/>
</dbReference>
<dbReference type="SUPFAM" id="SSF46689">
    <property type="entry name" value="Homeodomain-like"/>
    <property type="match status" value="2"/>
</dbReference>
<dbReference type="SMART" id="SM00342">
    <property type="entry name" value="HTH_ARAC"/>
    <property type="match status" value="1"/>
</dbReference>
<feature type="domain" description="HTH araC/xylS-type" evidence="9">
    <location>
        <begin position="422"/>
        <end position="519"/>
    </location>
</feature>
<name>A0A7X5BWQ0_9BACL</name>
<dbReference type="Pfam" id="PF12833">
    <property type="entry name" value="HTH_18"/>
    <property type="match status" value="1"/>
</dbReference>
<accession>A0A7X5BWQ0</accession>
<keyword evidence="3 8" id="KW-0597">Phosphoprotein</keyword>
<dbReference type="PROSITE" id="PS00041">
    <property type="entry name" value="HTH_ARAC_FAMILY_1"/>
    <property type="match status" value="1"/>
</dbReference>
<evidence type="ECO:0000256" key="2">
    <source>
        <dbReference type="ARBA" id="ARBA00022490"/>
    </source>
</evidence>
<organism evidence="11 12">
    <name type="scientific">Paenibacillus sacheonensis</name>
    <dbReference type="NCBI Taxonomy" id="742054"/>
    <lineage>
        <taxon>Bacteria</taxon>
        <taxon>Bacillati</taxon>
        <taxon>Bacillota</taxon>
        <taxon>Bacilli</taxon>
        <taxon>Bacillales</taxon>
        <taxon>Paenibacillaceae</taxon>
        <taxon>Paenibacillus</taxon>
    </lineage>
</organism>
<dbReference type="InterPro" id="IPR020449">
    <property type="entry name" value="Tscrpt_reg_AraC-type_HTH"/>
</dbReference>
<dbReference type="GO" id="GO:0000160">
    <property type="term" value="P:phosphorelay signal transduction system"/>
    <property type="evidence" value="ECO:0007669"/>
    <property type="project" value="UniProtKB-KW"/>
</dbReference>
<dbReference type="InterPro" id="IPR041522">
    <property type="entry name" value="CdaR_GGDEF"/>
</dbReference>
<dbReference type="InterPro" id="IPR009057">
    <property type="entry name" value="Homeodomain-like_sf"/>
</dbReference>
<keyword evidence="6" id="KW-0238">DNA-binding</keyword>
<dbReference type="PRINTS" id="PR00032">
    <property type="entry name" value="HTHARAC"/>
</dbReference>
<dbReference type="RefSeq" id="WP_161693390.1">
    <property type="nucleotide sequence ID" value="NZ_JAAAMU010000001.1"/>
</dbReference>
<comment type="subcellular location">
    <subcellularLocation>
        <location evidence="1">Cytoplasm</location>
    </subcellularLocation>
</comment>
<protein>
    <submittedName>
        <fullName evidence="11">Response regulator</fullName>
    </submittedName>
</protein>
<keyword evidence="5" id="KW-0805">Transcription regulation</keyword>
<dbReference type="AlphaFoldDB" id="A0A7X5BWQ0"/>
<sequence length="519" mass="57413">MFNVLITDDEPTIREGLRTLIDWEGLGYAVMDTAANGKDALRKITTHRPDLLIVDIRMPGMSGLELIEAVRKTDDEVHVLILSGYADFDYAKKAIGLNIDGYLLKPVDEDELTAHLSKLAGIMERERQAKLASGSMQEWNRQKLLQALVSADLAQRDAPSPSDLEAAGLCWDSYSIAIVKLKGKDRALEPGQFEAIRDRFVTAYDETGRGVVLAVDAALVLLLPDRLQEEQVRRRVYNELASLVTEPGVHIAAVGGSTVTQLGDIRQSYLEAARLLERRFFYTGGQLVLAGTAPFHLPAAISPSAADCTVDVPALADKLYFAIDVGNAEAVAQLIGSTGRRLIDCGQTEEAVKSTFAGLVTAVAGKLSQSGDERKLDHDRLSRCMLAIYDHIRYDELERELTAILPALLIGSAACSGDKQIKKMIDLIQRSYDENLKLETLAEVFNYNSAYLGKLFKSETGEYFNTYLDKVRIEKAKEFLEQGLKVYQVAEKVGYANADYFHAKFRKYVGESPSAYKKK</sequence>
<dbReference type="InterPro" id="IPR051552">
    <property type="entry name" value="HptR"/>
</dbReference>
<evidence type="ECO:0000256" key="5">
    <source>
        <dbReference type="ARBA" id="ARBA00023015"/>
    </source>
</evidence>